<dbReference type="OrthoDB" id="6508832at2759"/>
<gene>
    <name evidence="3" type="ORF">BJ554DRAFT_5856</name>
</gene>
<dbReference type="Proteomes" id="UP000673691">
    <property type="component" value="Unassembled WGS sequence"/>
</dbReference>
<feature type="compositionally biased region" description="Pro residues" evidence="1">
    <location>
        <begin position="231"/>
        <end position="249"/>
    </location>
</feature>
<keyword evidence="4" id="KW-1185">Reference proteome</keyword>
<evidence type="ECO:0000259" key="2">
    <source>
        <dbReference type="PROSITE" id="PS50127"/>
    </source>
</evidence>
<evidence type="ECO:0000256" key="1">
    <source>
        <dbReference type="SAM" id="MobiDB-lite"/>
    </source>
</evidence>
<feature type="region of interest" description="Disordered" evidence="1">
    <location>
        <begin position="189"/>
        <end position="249"/>
    </location>
</feature>
<evidence type="ECO:0000313" key="3">
    <source>
        <dbReference type="EMBL" id="KAG5461886.1"/>
    </source>
</evidence>
<protein>
    <recommendedName>
        <fullName evidence="2">UBC core domain-containing protein</fullName>
    </recommendedName>
</protein>
<feature type="domain" description="UBC core" evidence="2">
    <location>
        <begin position="1"/>
        <end position="130"/>
    </location>
</feature>
<dbReference type="Gene3D" id="3.10.110.10">
    <property type="entry name" value="Ubiquitin Conjugating Enzyme"/>
    <property type="match status" value="1"/>
</dbReference>
<dbReference type="PROSITE" id="PS50127">
    <property type="entry name" value="UBC_2"/>
    <property type="match status" value="1"/>
</dbReference>
<dbReference type="SUPFAM" id="SSF54495">
    <property type="entry name" value="UBC-like"/>
    <property type="match status" value="1"/>
</dbReference>
<name>A0A8H8DKP0_9FUNG</name>
<evidence type="ECO:0000313" key="4">
    <source>
        <dbReference type="Proteomes" id="UP000673691"/>
    </source>
</evidence>
<organism evidence="3 4">
    <name type="scientific">Olpidium bornovanus</name>
    <dbReference type="NCBI Taxonomy" id="278681"/>
    <lineage>
        <taxon>Eukaryota</taxon>
        <taxon>Fungi</taxon>
        <taxon>Fungi incertae sedis</taxon>
        <taxon>Olpidiomycota</taxon>
        <taxon>Olpidiomycotina</taxon>
        <taxon>Olpidiomycetes</taxon>
        <taxon>Olpidiales</taxon>
        <taxon>Olpidiaceae</taxon>
        <taxon>Olpidium</taxon>
    </lineage>
</organism>
<sequence>MTSLCQIGTGRSSDRDTCTVHENRIYSLKLYCDGNYPDSPPTVQFLSRINLPCVNQQTGKVEPSKLSCLGNWKCQYSLETILTELRRYVNAAALFVVGNGPNLFCVAACFILTAVPFPGVAGWWCGGVGWDRALREGKWPIPRTRSSPSLQRAACSNVQETVDGRKMRSSQLSNHHRLWSVQPNVCAGHLPPNAERDGGEGPYYPPLPPVPMRSRKNGGPRWYRGRKLKPGLPPLTPPPVFSPSPPPVG</sequence>
<proteinExistence type="predicted"/>
<dbReference type="InterPro" id="IPR000608">
    <property type="entry name" value="UBC"/>
</dbReference>
<reference evidence="3 4" key="1">
    <citation type="journal article" name="Sci. Rep.">
        <title>Genome-scale phylogenetic analyses confirm Olpidium as the closest living zoosporic fungus to the non-flagellated, terrestrial fungi.</title>
        <authorList>
            <person name="Chang Y."/>
            <person name="Rochon D."/>
            <person name="Sekimoto S."/>
            <person name="Wang Y."/>
            <person name="Chovatia M."/>
            <person name="Sandor L."/>
            <person name="Salamov A."/>
            <person name="Grigoriev I.V."/>
            <person name="Stajich J.E."/>
            <person name="Spatafora J.W."/>
        </authorList>
    </citation>
    <scope>NUCLEOTIDE SEQUENCE [LARGE SCALE GENOMIC DNA]</scope>
    <source>
        <strain evidence="3">S191</strain>
    </source>
</reference>
<accession>A0A8H8DKP0</accession>
<feature type="compositionally biased region" description="Basic residues" evidence="1">
    <location>
        <begin position="213"/>
        <end position="229"/>
    </location>
</feature>
<dbReference type="AlphaFoldDB" id="A0A8H8DKP0"/>
<dbReference type="InterPro" id="IPR016135">
    <property type="entry name" value="UBQ-conjugating_enzyme/RWD"/>
</dbReference>
<dbReference type="EMBL" id="JAEFCI010002968">
    <property type="protein sequence ID" value="KAG5461886.1"/>
    <property type="molecule type" value="Genomic_DNA"/>
</dbReference>
<comment type="caution">
    <text evidence="3">The sequence shown here is derived from an EMBL/GenBank/DDBJ whole genome shotgun (WGS) entry which is preliminary data.</text>
</comment>
<dbReference type="Pfam" id="PF00179">
    <property type="entry name" value="UQ_con"/>
    <property type="match status" value="1"/>
</dbReference>